<protein>
    <recommendedName>
        <fullName evidence="4">Glc8 protein</fullName>
    </recommendedName>
</protein>
<accession>A0A3N2PJ66</accession>
<feature type="compositionally biased region" description="Low complexity" evidence="1">
    <location>
        <begin position="60"/>
        <end position="83"/>
    </location>
</feature>
<dbReference type="STRING" id="1314773.A0A3N2PJ66"/>
<feature type="region of interest" description="Disordered" evidence="1">
    <location>
        <begin position="237"/>
        <end position="278"/>
    </location>
</feature>
<organism evidence="2 3">
    <name type="scientific">Sodiomyces alkalinus (strain CBS 110278 / VKM F-3762 / F11)</name>
    <name type="common">Alkaliphilic filamentous fungus</name>
    <dbReference type="NCBI Taxonomy" id="1314773"/>
    <lineage>
        <taxon>Eukaryota</taxon>
        <taxon>Fungi</taxon>
        <taxon>Dikarya</taxon>
        <taxon>Ascomycota</taxon>
        <taxon>Pezizomycotina</taxon>
        <taxon>Sordariomycetes</taxon>
        <taxon>Hypocreomycetidae</taxon>
        <taxon>Glomerellales</taxon>
        <taxon>Plectosphaerellaceae</taxon>
        <taxon>Sodiomyces</taxon>
    </lineage>
</organism>
<feature type="compositionally biased region" description="Basic and acidic residues" evidence="1">
    <location>
        <begin position="41"/>
        <end position="51"/>
    </location>
</feature>
<evidence type="ECO:0000313" key="3">
    <source>
        <dbReference type="Proteomes" id="UP000272025"/>
    </source>
</evidence>
<dbReference type="GO" id="GO:0004864">
    <property type="term" value="F:protein phosphatase inhibitor activity"/>
    <property type="evidence" value="ECO:0007669"/>
    <property type="project" value="InterPro"/>
</dbReference>
<dbReference type="GO" id="GO:0009966">
    <property type="term" value="P:regulation of signal transduction"/>
    <property type="evidence" value="ECO:0007669"/>
    <property type="project" value="InterPro"/>
</dbReference>
<reference evidence="2 3" key="1">
    <citation type="journal article" date="2018" name="Mol. Ecol.">
        <title>The obligate alkalophilic soda-lake fungus Sodiomyces alkalinus has shifted to a protein diet.</title>
        <authorList>
            <person name="Grum-Grzhimaylo A.A."/>
            <person name="Falkoski D.L."/>
            <person name="van den Heuvel J."/>
            <person name="Valero-Jimenez C.A."/>
            <person name="Min B."/>
            <person name="Choi I.G."/>
            <person name="Lipzen A."/>
            <person name="Daum C.G."/>
            <person name="Aanen D.K."/>
            <person name="Tsang A."/>
            <person name="Henrissat B."/>
            <person name="Bilanenko E.N."/>
            <person name="de Vries R.P."/>
            <person name="van Kan J.A.L."/>
            <person name="Grigoriev I.V."/>
            <person name="Debets A.J.M."/>
        </authorList>
    </citation>
    <scope>NUCLEOTIDE SEQUENCE [LARGE SCALE GENOMIC DNA]</scope>
    <source>
        <strain evidence="2 3">F11</strain>
    </source>
</reference>
<dbReference type="EMBL" id="ML119068">
    <property type="protein sequence ID" value="ROT34583.1"/>
    <property type="molecule type" value="Genomic_DNA"/>
</dbReference>
<feature type="compositionally biased region" description="Basic and acidic residues" evidence="1">
    <location>
        <begin position="87"/>
        <end position="104"/>
    </location>
</feature>
<dbReference type="Proteomes" id="UP000272025">
    <property type="component" value="Unassembled WGS sequence"/>
</dbReference>
<sequence>MTTLVHHSPQPNSPPGPAVQRPRGILKNSFQKTPSPPISPARERSLSEKEITIANTQFNAGRRSSSSGVRPVGSRRASSRASSQYGDDDRQDPSQDSQRLKWDEVNLYLTEQERSSTMKITEPKTPYATHYDPAEDPSDEDEAMGGMGLDADRISPTNRRRLAGEDDIPAMSLGEPEEAIPESESGKEKQLKAVQVGDRGRDDDGLHDEEELVGLSPEGREKHRRFEEMRKKHYEMKGVAHLLGHPEVLPDDEEADGDDEGAAPPPVPPVPNRPNGGA</sequence>
<proteinExistence type="predicted"/>
<evidence type="ECO:0000256" key="1">
    <source>
        <dbReference type="SAM" id="MobiDB-lite"/>
    </source>
</evidence>
<feature type="compositionally biased region" description="Acidic residues" evidence="1">
    <location>
        <begin position="249"/>
        <end position="261"/>
    </location>
</feature>
<dbReference type="AlphaFoldDB" id="A0A3N2PJ66"/>
<dbReference type="PANTHER" id="PTHR12398:SF20">
    <property type="entry name" value="PROTEIN PHOSPHATASE 1 REGULATORY INHIBITOR SUBUNIT 2"/>
    <property type="match status" value="1"/>
</dbReference>
<evidence type="ECO:0008006" key="4">
    <source>
        <dbReference type="Google" id="ProtNLM"/>
    </source>
</evidence>
<dbReference type="Pfam" id="PF04979">
    <property type="entry name" value="IPP-2"/>
    <property type="match status" value="1"/>
</dbReference>
<dbReference type="PANTHER" id="PTHR12398">
    <property type="entry name" value="PROTEIN PHOSPHATASE INHIBITOR"/>
    <property type="match status" value="1"/>
</dbReference>
<dbReference type="OrthoDB" id="551302at2759"/>
<evidence type="ECO:0000313" key="2">
    <source>
        <dbReference type="EMBL" id="ROT34583.1"/>
    </source>
</evidence>
<feature type="region of interest" description="Disordered" evidence="1">
    <location>
        <begin position="1"/>
        <end position="224"/>
    </location>
</feature>
<dbReference type="RefSeq" id="XP_028462389.1">
    <property type="nucleotide sequence ID" value="XM_028611010.1"/>
</dbReference>
<keyword evidence="3" id="KW-1185">Reference proteome</keyword>
<name>A0A3N2PJ66_SODAK</name>
<dbReference type="GeneID" id="39579488"/>
<dbReference type="InterPro" id="IPR007062">
    <property type="entry name" value="PPI-2"/>
</dbReference>
<feature type="compositionally biased region" description="Acidic residues" evidence="1">
    <location>
        <begin position="134"/>
        <end position="143"/>
    </location>
</feature>
<gene>
    <name evidence="2" type="ORF">SODALDRAFT_329690</name>
</gene>
<feature type="compositionally biased region" description="Pro residues" evidence="1">
    <location>
        <begin position="263"/>
        <end position="272"/>
    </location>
</feature>